<dbReference type="EMBL" id="BSRI01000002">
    <property type="protein sequence ID" value="GLV58104.1"/>
    <property type="molecule type" value="Genomic_DNA"/>
</dbReference>
<name>A0ABQ6FV08_9CHLR</name>
<organism evidence="1 2">
    <name type="scientific">Dictyobacter halimunensis</name>
    <dbReference type="NCBI Taxonomy" id="3026934"/>
    <lineage>
        <taxon>Bacteria</taxon>
        <taxon>Bacillati</taxon>
        <taxon>Chloroflexota</taxon>
        <taxon>Ktedonobacteria</taxon>
        <taxon>Ktedonobacterales</taxon>
        <taxon>Dictyobacteraceae</taxon>
        <taxon>Dictyobacter</taxon>
    </lineage>
</organism>
<comment type="caution">
    <text evidence="1">The sequence shown here is derived from an EMBL/GenBank/DDBJ whole genome shotgun (WGS) entry which is preliminary data.</text>
</comment>
<dbReference type="Proteomes" id="UP001344906">
    <property type="component" value="Unassembled WGS sequence"/>
</dbReference>
<reference evidence="1 2" key="1">
    <citation type="submission" date="2023-02" db="EMBL/GenBank/DDBJ databases">
        <title>Dictyobacter halimunensis sp. nov., a new member of the class Ktedonobacteria from forest soil in a geothermal area.</title>
        <authorList>
            <person name="Rachmania M.K."/>
            <person name="Ningsih F."/>
            <person name="Sakai Y."/>
            <person name="Yabe S."/>
            <person name="Yokota A."/>
            <person name="Sjamsuridzal W."/>
        </authorList>
    </citation>
    <scope>NUCLEOTIDE SEQUENCE [LARGE SCALE GENOMIC DNA]</scope>
    <source>
        <strain evidence="1 2">S3.2.2.5</strain>
    </source>
</reference>
<evidence type="ECO:0000313" key="1">
    <source>
        <dbReference type="EMBL" id="GLV58104.1"/>
    </source>
</evidence>
<sequence length="49" mass="5472">MRGEEIGRKGRTYGGVDIRGGEIGRKGRTYYSVNLQLMEERGCKGRLAP</sequence>
<accession>A0ABQ6FV08</accession>
<protein>
    <submittedName>
        <fullName evidence="1">Uncharacterized protein</fullName>
    </submittedName>
</protein>
<evidence type="ECO:0000313" key="2">
    <source>
        <dbReference type="Proteomes" id="UP001344906"/>
    </source>
</evidence>
<gene>
    <name evidence="1" type="ORF">KDH_49380</name>
</gene>
<proteinExistence type="predicted"/>
<keyword evidence="2" id="KW-1185">Reference proteome</keyword>